<dbReference type="Gene3D" id="3.30.505.50">
    <property type="entry name" value="Sigma 54 modulation/S30EA ribosomal protein, C-terminal domain"/>
    <property type="match status" value="1"/>
</dbReference>
<dbReference type="InterPro" id="IPR032528">
    <property type="entry name" value="Ribosom_S30AE_C"/>
</dbReference>
<feature type="domain" description="Sigma 54 modulation/S30EA ribosomal protein C-terminal" evidence="1">
    <location>
        <begin position="6"/>
        <end position="60"/>
    </location>
</feature>
<dbReference type="Pfam" id="PF16321">
    <property type="entry name" value="Ribosom_S30AE_C"/>
    <property type="match status" value="1"/>
</dbReference>
<dbReference type="InterPro" id="IPR038416">
    <property type="entry name" value="Ribosom_S30AE_C_sf"/>
</dbReference>
<evidence type="ECO:0000313" key="2">
    <source>
        <dbReference type="EMBL" id="GAI11533.1"/>
    </source>
</evidence>
<proteinExistence type="predicted"/>
<comment type="caution">
    <text evidence="2">The sequence shown here is derived from an EMBL/GenBank/DDBJ whole genome shotgun (WGS) entry which is preliminary data.</text>
</comment>
<name>X1KXV2_9ZZZZ</name>
<dbReference type="InterPro" id="IPR050574">
    <property type="entry name" value="HPF/YfiA_ribosome-assoc"/>
</dbReference>
<dbReference type="PANTHER" id="PTHR33231:SF1">
    <property type="entry name" value="30S RIBOSOMAL PROTEIN"/>
    <property type="match status" value="1"/>
</dbReference>
<dbReference type="GO" id="GO:0022627">
    <property type="term" value="C:cytosolic small ribosomal subunit"/>
    <property type="evidence" value="ECO:0007669"/>
    <property type="project" value="TreeGrafter"/>
</dbReference>
<protein>
    <recommendedName>
        <fullName evidence="1">Sigma 54 modulation/S30EA ribosomal protein C-terminal domain-containing protein</fullName>
    </recommendedName>
</protein>
<dbReference type="AlphaFoldDB" id="X1KXV2"/>
<accession>X1KXV2</accession>
<dbReference type="EMBL" id="BARV01013098">
    <property type="protein sequence ID" value="GAI11533.1"/>
    <property type="molecule type" value="Genomic_DNA"/>
</dbReference>
<reference evidence="2" key="1">
    <citation type="journal article" date="2014" name="Front. Microbiol.">
        <title>High frequency of phylogenetically diverse reductive dehalogenase-homologous genes in deep subseafloor sedimentary metagenomes.</title>
        <authorList>
            <person name="Kawai M."/>
            <person name="Futagami T."/>
            <person name="Toyoda A."/>
            <person name="Takaki Y."/>
            <person name="Nishi S."/>
            <person name="Hori S."/>
            <person name="Arai W."/>
            <person name="Tsubouchi T."/>
            <person name="Morono Y."/>
            <person name="Uchiyama I."/>
            <person name="Ito T."/>
            <person name="Fujiyama A."/>
            <person name="Inagaki F."/>
            <person name="Takami H."/>
        </authorList>
    </citation>
    <scope>NUCLEOTIDE SEQUENCE</scope>
    <source>
        <strain evidence="2">Expedition CK06-06</strain>
    </source>
</reference>
<organism evidence="2">
    <name type="scientific">marine sediment metagenome</name>
    <dbReference type="NCBI Taxonomy" id="412755"/>
    <lineage>
        <taxon>unclassified sequences</taxon>
        <taxon>metagenomes</taxon>
        <taxon>ecological metagenomes</taxon>
    </lineage>
</organism>
<gene>
    <name evidence="2" type="ORF">S06H3_23876</name>
</gene>
<dbReference type="GO" id="GO:0043024">
    <property type="term" value="F:ribosomal small subunit binding"/>
    <property type="evidence" value="ECO:0007669"/>
    <property type="project" value="TreeGrafter"/>
</dbReference>
<evidence type="ECO:0000259" key="1">
    <source>
        <dbReference type="Pfam" id="PF16321"/>
    </source>
</evidence>
<dbReference type="PANTHER" id="PTHR33231">
    <property type="entry name" value="30S RIBOSOMAL PROTEIN"/>
    <property type="match status" value="1"/>
</dbReference>
<dbReference type="GO" id="GO:0045900">
    <property type="term" value="P:negative regulation of translational elongation"/>
    <property type="evidence" value="ECO:0007669"/>
    <property type="project" value="TreeGrafter"/>
</dbReference>
<sequence length="65" mass="7715">MGKVDHKEILRTDIYFHKPMTPEEAVLQLEAIDKGFLVFINAETNRMSIIYHRRDGHYALIESRR</sequence>